<comment type="caution">
    <text evidence="1">The sequence shown here is derived from an EMBL/GenBank/DDBJ whole genome shotgun (WGS) entry which is preliminary data.</text>
</comment>
<evidence type="ECO:0000313" key="2">
    <source>
        <dbReference type="Proteomes" id="UP000729402"/>
    </source>
</evidence>
<reference evidence="1" key="2">
    <citation type="submission" date="2021-02" db="EMBL/GenBank/DDBJ databases">
        <authorList>
            <person name="Kimball J.A."/>
            <person name="Haas M.W."/>
            <person name="Macchietto M."/>
            <person name="Kono T."/>
            <person name="Duquette J."/>
            <person name="Shao M."/>
        </authorList>
    </citation>
    <scope>NUCLEOTIDE SEQUENCE</scope>
    <source>
        <tissue evidence="1">Fresh leaf tissue</tissue>
    </source>
</reference>
<name>A0A8J5WMN6_ZIZPA</name>
<dbReference type="AlphaFoldDB" id="A0A8J5WMN6"/>
<protein>
    <submittedName>
        <fullName evidence="1">Uncharacterized protein</fullName>
    </submittedName>
</protein>
<sequence>MTGSISLGEFSSWAVCKVASILYKKWWSEARQHIFNRHSKHFCLSLDPTFTDIYPKEDDIDAPSMSRSGRTIQYRLVLATTNLGNAAPTPSEWLAKRQVKVLARKRKASNVATCCPTKAWTA</sequence>
<reference evidence="1" key="1">
    <citation type="journal article" date="2021" name="bioRxiv">
        <title>Whole Genome Assembly and Annotation of Northern Wild Rice, Zizania palustris L., Supports a Whole Genome Duplication in the Zizania Genus.</title>
        <authorList>
            <person name="Haas M."/>
            <person name="Kono T."/>
            <person name="Macchietto M."/>
            <person name="Millas R."/>
            <person name="McGilp L."/>
            <person name="Shao M."/>
            <person name="Duquette J."/>
            <person name="Hirsch C.N."/>
            <person name="Kimball J."/>
        </authorList>
    </citation>
    <scope>NUCLEOTIDE SEQUENCE</scope>
    <source>
        <tissue evidence="1">Fresh leaf tissue</tissue>
    </source>
</reference>
<keyword evidence="2" id="KW-1185">Reference proteome</keyword>
<gene>
    <name evidence="1" type="ORF">GUJ93_ZPchr0011g27354</name>
</gene>
<accession>A0A8J5WMN6</accession>
<dbReference type="Proteomes" id="UP000729402">
    <property type="component" value="Unassembled WGS sequence"/>
</dbReference>
<evidence type="ECO:0000313" key="1">
    <source>
        <dbReference type="EMBL" id="KAG8091247.1"/>
    </source>
</evidence>
<organism evidence="1 2">
    <name type="scientific">Zizania palustris</name>
    <name type="common">Northern wild rice</name>
    <dbReference type="NCBI Taxonomy" id="103762"/>
    <lineage>
        <taxon>Eukaryota</taxon>
        <taxon>Viridiplantae</taxon>
        <taxon>Streptophyta</taxon>
        <taxon>Embryophyta</taxon>
        <taxon>Tracheophyta</taxon>
        <taxon>Spermatophyta</taxon>
        <taxon>Magnoliopsida</taxon>
        <taxon>Liliopsida</taxon>
        <taxon>Poales</taxon>
        <taxon>Poaceae</taxon>
        <taxon>BOP clade</taxon>
        <taxon>Oryzoideae</taxon>
        <taxon>Oryzeae</taxon>
        <taxon>Zizaniinae</taxon>
        <taxon>Zizania</taxon>
    </lineage>
</organism>
<proteinExistence type="predicted"/>
<dbReference type="EMBL" id="JAAALK010000081">
    <property type="protein sequence ID" value="KAG8091247.1"/>
    <property type="molecule type" value="Genomic_DNA"/>
</dbReference>